<dbReference type="EMBL" id="BRVO01000001">
    <property type="protein sequence ID" value="GLB48214.1"/>
    <property type="molecule type" value="Genomic_DNA"/>
</dbReference>
<keyword evidence="3" id="KW-0812">Transmembrane</keyword>
<evidence type="ECO:0000313" key="5">
    <source>
        <dbReference type="EMBL" id="GLB48214.1"/>
    </source>
</evidence>
<dbReference type="EC" id="3.4.21.89" evidence="3"/>
<name>A0ABQ5MFL4_9FLAO</name>
<keyword evidence="3" id="KW-0378">Hydrolase</keyword>
<comment type="subcellular location">
    <subcellularLocation>
        <location evidence="3">Membrane</location>
        <topology evidence="3">Single-pass type II membrane protein</topology>
    </subcellularLocation>
</comment>
<feature type="transmembrane region" description="Helical" evidence="3">
    <location>
        <begin position="54"/>
        <end position="73"/>
    </location>
</feature>
<dbReference type="InterPro" id="IPR036286">
    <property type="entry name" value="LexA/Signal_pep-like_sf"/>
</dbReference>
<dbReference type="CDD" id="cd06530">
    <property type="entry name" value="S26_SPase_I"/>
    <property type="match status" value="1"/>
</dbReference>
<reference evidence="5" key="1">
    <citation type="submission" date="2022-07" db="EMBL/GenBank/DDBJ databases">
        <title>Taxonomy of Novel Oxalotrophic and Methylotrophic Bacteria.</title>
        <authorList>
            <person name="Sahin N."/>
            <person name="Tani A."/>
        </authorList>
    </citation>
    <scope>NUCLEOTIDE SEQUENCE</scope>
    <source>
        <strain evidence="5">Y10</strain>
    </source>
</reference>
<proteinExistence type="inferred from homology"/>
<organism evidence="5 6">
    <name type="scientific">Neptunitalea lumnitzerae</name>
    <dbReference type="NCBI Taxonomy" id="2965509"/>
    <lineage>
        <taxon>Bacteria</taxon>
        <taxon>Pseudomonadati</taxon>
        <taxon>Bacteroidota</taxon>
        <taxon>Flavobacteriia</taxon>
        <taxon>Flavobacteriales</taxon>
        <taxon>Flavobacteriaceae</taxon>
        <taxon>Neptunitalea</taxon>
    </lineage>
</organism>
<feature type="domain" description="Peptidase S26" evidence="4">
    <location>
        <begin position="430"/>
        <end position="470"/>
    </location>
</feature>
<dbReference type="SUPFAM" id="SSF51306">
    <property type="entry name" value="LexA/Signal peptidase"/>
    <property type="match status" value="1"/>
</dbReference>
<dbReference type="InterPro" id="IPR043739">
    <property type="entry name" value="DUF5684"/>
</dbReference>
<comment type="catalytic activity">
    <reaction evidence="3">
        <text>Cleavage of hydrophobic, N-terminal signal or leader sequences from secreted and periplasmic proteins.</text>
        <dbReference type="EC" id="3.4.21.89"/>
    </reaction>
</comment>
<evidence type="ECO:0000256" key="2">
    <source>
        <dbReference type="ARBA" id="ARBA00019232"/>
    </source>
</evidence>
<comment type="caution">
    <text evidence="3">Lacks conserved residue(s) required for the propagation of feature annotation.</text>
</comment>
<protein>
    <recommendedName>
        <fullName evidence="2 3">Signal peptidase I</fullName>
        <ecNumber evidence="3">3.4.21.89</ecNumber>
    </recommendedName>
</protein>
<evidence type="ECO:0000259" key="4">
    <source>
        <dbReference type="Pfam" id="PF10502"/>
    </source>
</evidence>
<feature type="transmembrane region" description="Helical" evidence="3">
    <location>
        <begin position="125"/>
        <end position="143"/>
    </location>
</feature>
<dbReference type="Pfam" id="PF18936">
    <property type="entry name" value="DUF5684"/>
    <property type="match status" value="1"/>
</dbReference>
<keyword evidence="3" id="KW-0645">Protease</keyword>
<keyword evidence="6" id="KW-1185">Reference proteome</keyword>
<evidence type="ECO:0000256" key="1">
    <source>
        <dbReference type="ARBA" id="ARBA00009370"/>
    </source>
</evidence>
<dbReference type="InterPro" id="IPR019533">
    <property type="entry name" value="Peptidase_S26"/>
</dbReference>
<dbReference type="Gene3D" id="2.10.109.10">
    <property type="entry name" value="Umud Fragment, subunit A"/>
    <property type="match status" value="2"/>
</dbReference>
<dbReference type="PRINTS" id="PR00727">
    <property type="entry name" value="LEADERPTASE"/>
</dbReference>
<dbReference type="PANTHER" id="PTHR43390">
    <property type="entry name" value="SIGNAL PEPTIDASE I"/>
    <property type="match status" value="1"/>
</dbReference>
<accession>A0ABQ5MFL4</accession>
<evidence type="ECO:0000313" key="6">
    <source>
        <dbReference type="Proteomes" id="UP001143543"/>
    </source>
</evidence>
<evidence type="ECO:0000256" key="3">
    <source>
        <dbReference type="RuleBase" id="RU362042"/>
    </source>
</evidence>
<dbReference type="Proteomes" id="UP001143543">
    <property type="component" value="Unassembled WGS sequence"/>
</dbReference>
<dbReference type="Pfam" id="PF10502">
    <property type="entry name" value="Peptidase_S26"/>
    <property type="match status" value="2"/>
</dbReference>
<feature type="transmembrane region" description="Helical" evidence="3">
    <location>
        <begin position="6"/>
        <end position="25"/>
    </location>
</feature>
<dbReference type="InterPro" id="IPR000223">
    <property type="entry name" value="Pept_S26A_signal_pept_1"/>
</dbReference>
<sequence>MTFSQWLIFLLVVQVIHFAGTYKLYQRAGRKAWEALVPVYNAVVLMKIINRPKWWVVLLFLPVINLAMIPIVWVETIRSFGKNSMKDTYLGVLTLGFYIYYVNYATDAAYIPNRSLKPTTAIGEWTNSILFAVVAATFVHMYIMQPFVIPSSSLEKSLLVGDFLFVSKFHYGARVPMTTIAAPFVHDTLPVVGSKSYVFDDDYEKRETSFWNSFQLPYLRLPGFQKIKNNDIVVFNQPADTLKDMNNFHPDRNYYKPIDKKTNLVKRCVGIAGDTLEIKNGYVFINGKQTQLPERAKPQYGFYVDTDNQQIPLGALKERYGFREGGSYKNGYYLTLTDEEAARLKEHPLVKSVEKQLVLDGVKGEVFPYIDSLQWNRDNYGPIYIPEEGATIDITKANLPFYKRIITEYEHNNLTTAGNDIFINGKKATTYTFKQNYYWMMGDNRHNSLDARMWGYVPFDHVVGKPVFIFMSFEKNAQGFDKIRWDRLFTTVGGSGKPVSYFWYAVVIGVLIYIGSKYYKKKKA</sequence>
<feature type="domain" description="Peptidase S26" evidence="4">
    <location>
        <begin position="124"/>
        <end position="302"/>
    </location>
</feature>
<comment type="similarity">
    <text evidence="1 3">Belongs to the peptidase S26 family.</text>
</comment>
<feature type="transmembrane region" description="Helical" evidence="3">
    <location>
        <begin position="501"/>
        <end position="519"/>
    </location>
</feature>
<dbReference type="NCBIfam" id="TIGR02227">
    <property type="entry name" value="sigpep_I_bact"/>
    <property type="match status" value="1"/>
</dbReference>
<feature type="transmembrane region" description="Helical" evidence="3">
    <location>
        <begin position="88"/>
        <end position="104"/>
    </location>
</feature>
<keyword evidence="3" id="KW-1133">Transmembrane helix</keyword>
<dbReference type="RefSeq" id="WP_281763867.1">
    <property type="nucleotide sequence ID" value="NZ_BRVO01000001.1"/>
</dbReference>
<gene>
    <name evidence="5" type="primary">lepB_1</name>
    <name evidence="5" type="ORF">Y10_05820</name>
</gene>
<keyword evidence="3" id="KW-0472">Membrane</keyword>
<dbReference type="PANTHER" id="PTHR43390:SF1">
    <property type="entry name" value="CHLOROPLAST PROCESSING PEPTIDASE"/>
    <property type="match status" value="1"/>
</dbReference>
<comment type="caution">
    <text evidence="5">The sequence shown here is derived from an EMBL/GenBank/DDBJ whole genome shotgun (WGS) entry which is preliminary data.</text>
</comment>